<dbReference type="EMBL" id="NBAG03000097">
    <property type="protein sequence ID" value="PNI89394.1"/>
    <property type="molecule type" value="Genomic_DNA"/>
</dbReference>
<gene>
    <name evidence="1" type="ORF">CK820_G0047545</name>
</gene>
<dbReference type="Proteomes" id="UP000236370">
    <property type="component" value="Unassembled WGS sequence"/>
</dbReference>
<sequence length="52" mass="5783">MSGTLEKMLCLRNNTIFKQAFSLLRFRTSGEKPIYSVEREGLAYGPGLSTVA</sequence>
<accession>A0A2J8PZE6</accession>
<organism evidence="1 2">
    <name type="scientific">Pan troglodytes</name>
    <name type="common">Chimpanzee</name>
    <dbReference type="NCBI Taxonomy" id="9598"/>
    <lineage>
        <taxon>Eukaryota</taxon>
        <taxon>Metazoa</taxon>
        <taxon>Chordata</taxon>
        <taxon>Craniata</taxon>
        <taxon>Vertebrata</taxon>
        <taxon>Euteleostomi</taxon>
        <taxon>Mammalia</taxon>
        <taxon>Eutheria</taxon>
        <taxon>Euarchontoglires</taxon>
        <taxon>Primates</taxon>
        <taxon>Haplorrhini</taxon>
        <taxon>Catarrhini</taxon>
        <taxon>Hominidae</taxon>
        <taxon>Pan</taxon>
    </lineage>
</organism>
<name>A0A2J8PZE6_PANTR</name>
<comment type="caution">
    <text evidence="1">The sequence shown here is derived from an EMBL/GenBank/DDBJ whole genome shotgun (WGS) entry which is preliminary data.</text>
</comment>
<reference evidence="1 2" key="1">
    <citation type="submission" date="2017-12" db="EMBL/GenBank/DDBJ databases">
        <title>High-resolution comparative analysis of great ape genomes.</title>
        <authorList>
            <person name="Pollen A."/>
            <person name="Hastie A."/>
            <person name="Hormozdiari F."/>
            <person name="Dougherty M."/>
            <person name="Liu R."/>
            <person name="Chaisson M."/>
            <person name="Hoppe E."/>
            <person name="Hill C."/>
            <person name="Pang A."/>
            <person name="Hillier L."/>
            <person name="Baker C."/>
            <person name="Armstrong J."/>
            <person name="Shendure J."/>
            <person name="Paten B."/>
            <person name="Wilson R."/>
            <person name="Chao H."/>
            <person name="Schneider V."/>
            <person name="Ventura M."/>
            <person name="Kronenberg Z."/>
            <person name="Murali S."/>
            <person name="Gordon D."/>
            <person name="Cantsilieris S."/>
            <person name="Munson K."/>
            <person name="Nelson B."/>
            <person name="Raja A."/>
            <person name="Underwood J."/>
            <person name="Diekhans M."/>
            <person name="Fiddes I."/>
            <person name="Haussler D."/>
            <person name="Eichler E."/>
        </authorList>
    </citation>
    <scope>NUCLEOTIDE SEQUENCE [LARGE SCALE GENOMIC DNA]</scope>
    <source>
        <strain evidence="1">Yerkes chimp pedigree #C0471</strain>
    </source>
</reference>
<evidence type="ECO:0000313" key="2">
    <source>
        <dbReference type="Proteomes" id="UP000236370"/>
    </source>
</evidence>
<evidence type="ECO:0000313" key="1">
    <source>
        <dbReference type="EMBL" id="PNI89394.1"/>
    </source>
</evidence>
<dbReference type="AlphaFoldDB" id="A0A2J8PZE6"/>
<proteinExistence type="predicted"/>
<protein>
    <submittedName>
        <fullName evidence="1">MRPL48 isoform 8</fullName>
    </submittedName>
</protein>